<name>A0A7K0C7S3_9ACTN</name>
<evidence type="ECO:0000313" key="1">
    <source>
        <dbReference type="EMBL" id="MQY09485.1"/>
    </source>
</evidence>
<dbReference type="EMBL" id="WEGH01000006">
    <property type="protein sequence ID" value="MQY09485.1"/>
    <property type="molecule type" value="Genomic_DNA"/>
</dbReference>
<keyword evidence="2" id="KW-1185">Reference proteome</keyword>
<sequence>MTQTTIQGGVGVSVSGGSVEGDLHITQQTVIKQFLRRVLDDISLDPEAVARVRHVCVPTVTLVAARAALRDHGAVALLGEAGAGRTTAAITLLAELEVTPRPVLLDEDAGPTDIERGHGYILDLQASWERSSPRTGLWVHNLVARAKETGCPLIVRSREPDWRALGLDSHVVPALPAEAAPGLDVLRSHLKELTGQETADDWAHRVPVRQRMAQARPPDAVRLAKIIDNVLRLGTSGPDPTADALAAYANWSDDLAARFRDTNGTSDPVNGQRRALLIAIAVLDGAPASTIFGAAADLTKRVELQPPPGGALVGPGIRELATEAHAELQEGCIRFTRPSYAESVLDYVWSERSHLLPVLRKWMEDLPSPADEATARATDSLTGLALRHGDAGLVASAAYAWAQKDQKTRPHAVTALTAAALSERTGREIRQRMYDWSRSASAPEAVHLTVAEVCAGPLAQTFPQIALTRLRHLAVRSNERVKEASIQSLLSLAQDRRLRRPVLREITDWAEGEEPRRSTGLRAFLRLARLRAEERVLLLPERPGAETALLGRLWRTVLRERELQDVTGRVAAGWLEAAFLGRAPAGQVVDVFARTCQTSIDLANLTETVLEWMRTAPAEGDRKPLAVELLAQGRDRVQARMNIDQESR</sequence>
<reference evidence="1 2" key="1">
    <citation type="submission" date="2019-10" db="EMBL/GenBank/DDBJ databases">
        <title>Actinomadura rubteroloni sp. nov. and Actinomadura macrotermitis sp. nov., isolated from the gut of fungus growing-termite Macrotermes natalensis.</title>
        <authorList>
            <person name="Benndorf R."/>
            <person name="Martin K."/>
            <person name="Kuefner M."/>
            <person name="De Beer W."/>
            <person name="Kaster A.-K."/>
            <person name="Vollmers J."/>
            <person name="Poulsen M."/>
            <person name="Beemelmanns C."/>
        </authorList>
    </citation>
    <scope>NUCLEOTIDE SEQUENCE [LARGE SCALE GENOMIC DNA]</scope>
    <source>
        <strain evidence="1 2">RB68</strain>
    </source>
</reference>
<dbReference type="AlphaFoldDB" id="A0A7K0C7S3"/>
<accession>A0A7K0C7S3</accession>
<organism evidence="1 2">
    <name type="scientific">Actinomadura macrotermitis</name>
    <dbReference type="NCBI Taxonomy" id="2585200"/>
    <lineage>
        <taxon>Bacteria</taxon>
        <taxon>Bacillati</taxon>
        <taxon>Actinomycetota</taxon>
        <taxon>Actinomycetes</taxon>
        <taxon>Streptosporangiales</taxon>
        <taxon>Thermomonosporaceae</taxon>
        <taxon>Actinomadura</taxon>
    </lineage>
</organism>
<comment type="caution">
    <text evidence="1">The sequence shown here is derived from an EMBL/GenBank/DDBJ whole genome shotgun (WGS) entry which is preliminary data.</text>
</comment>
<proteinExistence type="predicted"/>
<protein>
    <submittedName>
        <fullName evidence="1">Uncharacterized protein</fullName>
    </submittedName>
</protein>
<dbReference type="Proteomes" id="UP000487268">
    <property type="component" value="Unassembled WGS sequence"/>
</dbReference>
<dbReference type="OrthoDB" id="4182570at2"/>
<dbReference type="RefSeq" id="WP_153541424.1">
    <property type="nucleotide sequence ID" value="NZ_WEGH01000006.1"/>
</dbReference>
<evidence type="ECO:0000313" key="2">
    <source>
        <dbReference type="Proteomes" id="UP000487268"/>
    </source>
</evidence>
<gene>
    <name evidence="1" type="ORF">ACRB68_76110</name>
</gene>